<protein>
    <submittedName>
        <fullName evidence="2">Uncharacterized protein</fullName>
    </submittedName>
</protein>
<keyword evidence="3" id="KW-1185">Reference proteome</keyword>
<proteinExistence type="predicted"/>
<dbReference type="Proteomes" id="UP000479000">
    <property type="component" value="Unassembled WGS sequence"/>
</dbReference>
<dbReference type="Gene3D" id="3.40.630.30">
    <property type="match status" value="1"/>
</dbReference>
<evidence type="ECO:0000313" key="3">
    <source>
        <dbReference type="Proteomes" id="UP000479000"/>
    </source>
</evidence>
<keyword evidence="1" id="KW-0812">Transmembrane</keyword>
<evidence type="ECO:0000313" key="2">
    <source>
        <dbReference type="EMBL" id="CAB0019408.1"/>
    </source>
</evidence>
<evidence type="ECO:0000256" key="1">
    <source>
        <dbReference type="SAM" id="Phobius"/>
    </source>
</evidence>
<dbReference type="AlphaFoldDB" id="A0A6H5HPH4"/>
<name>A0A6H5HPH4_9HEMI</name>
<accession>A0A6H5HPH4</accession>
<feature type="transmembrane region" description="Helical" evidence="1">
    <location>
        <begin position="25"/>
        <end position="44"/>
    </location>
</feature>
<dbReference type="EMBL" id="CADCXU010033951">
    <property type="protein sequence ID" value="CAB0019408.1"/>
    <property type="molecule type" value="Genomic_DNA"/>
</dbReference>
<organism evidence="2 3">
    <name type="scientific">Nesidiocoris tenuis</name>
    <dbReference type="NCBI Taxonomy" id="355587"/>
    <lineage>
        <taxon>Eukaryota</taxon>
        <taxon>Metazoa</taxon>
        <taxon>Ecdysozoa</taxon>
        <taxon>Arthropoda</taxon>
        <taxon>Hexapoda</taxon>
        <taxon>Insecta</taxon>
        <taxon>Pterygota</taxon>
        <taxon>Neoptera</taxon>
        <taxon>Paraneoptera</taxon>
        <taxon>Hemiptera</taxon>
        <taxon>Heteroptera</taxon>
        <taxon>Panheteroptera</taxon>
        <taxon>Cimicomorpha</taxon>
        <taxon>Miridae</taxon>
        <taxon>Dicyphina</taxon>
        <taxon>Nesidiocoris</taxon>
    </lineage>
</organism>
<keyword evidence="1" id="KW-1133">Transmembrane helix</keyword>
<keyword evidence="1" id="KW-0472">Membrane</keyword>
<reference evidence="2 3" key="1">
    <citation type="submission" date="2020-02" db="EMBL/GenBank/DDBJ databases">
        <authorList>
            <person name="Ferguson B K."/>
        </authorList>
    </citation>
    <scope>NUCLEOTIDE SEQUENCE [LARGE SCALE GENOMIC DNA]</scope>
</reference>
<sequence length="198" mass="23150">MEAMATYQRNIKTFFSEYVTFEYTFNMWVIFVKNATLLGSLLGLEFDKIRYLLQDFMKQQNKLRTVSKPKMEEKEKRGYKIVPMTVEDTERVIDFLWTYFYHDEPLNIAVGLLDEPGSKADELEDYCRGSIPEDQVNWSHLQSRKTSPISPIRHTHQSNANQARYFIAYLLIRKGVGYTKVFNPKAYNVAGGTIHVQP</sequence>
<gene>
    <name evidence="2" type="ORF">NTEN_LOCUS23120</name>
</gene>
<dbReference type="OrthoDB" id="41532at2759"/>